<evidence type="ECO:0000313" key="2">
    <source>
        <dbReference type="EMBL" id="ANN75816.1"/>
    </source>
</evidence>
<feature type="region of interest" description="Disordered" evidence="1">
    <location>
        <begin position="491"/>
        <end position="537"/>
    </location>
</feature>
<accession>A0A193G8M7</accession>
<gene>
    <name evidence="2" type="ORF">BAU07_00570</name>
</gene>
<feature type="compositionally biased region" description="Acidic residues" evidence="1">
    <location>
        <begin position="497"/>
        <end position="516"/>
    </location>
</feature>
<dbReference type="OrthoDB" id="5444681at2"/>
<evidence type="ECO:0008006" key="4">
    <source>
        <dbReference type="Google" id="ProtNLM"/>
    </source>
</evidence>
<dbReference type="STRING" id="463014.BAU07_00570"/>
<evidence type="ECO:0000256" key="1">
    <source>
        <dbReference type="SAM" id="MobiDB-lite"/>
    </source>
</evidence>
<dbReference type="InterPro" id="IPR010352">
    <property type="entry name" value="DUF945"/>
</dbReference>
<name>A0A193G8M7_9BORD</name>
<proteinExistence type="predicted"/>
<reference evidence="2 3" key="1">
    <citation type="submission" date="2016-06" db="EMBL/GenBank/DDBJ databases">
        <title>Complete genome sequences of Bordetella bronchialis and Bordetella flabilis.</title>
        <authorList>
            <person name="LiPuma J.J."/>
            <person name="Spilker T."/>
        </authorList>
    </citation>
    <scope>NUCLEOTIDE SEQUENCE [LARGE SCALE GENOMIC DNA]</scope>
    <source>
        <strain evidence="2 3">AU10664</strain>
    </source>
</reference>
<keyword evidence="3" id="KW-1185">Reference proteome</keyword>
<dbReference type="AlphaFoldDB" id="A0A193G8M7"/>
<protein>
    <recommendedName>
        <fullName evidence="4">DUF945 domain-containing protein</fullName>
    </recommendedName>
</protein>
<sequence>MKKAIGVVVGVVVVAGAAWAAGAWYTGERLEAVLRQRVDEGNARLQALLPGGKASLSLESLDRHLFSTDARLQVRLRADAVAGQPPGREDVVDITAHIGHGPFPLDRLKRGQIMPVMAAGTFALQENDTVRPWFAVTQGAAPLSGHAAIGYSQAVDGTVTLAPVKLARDGTVLDFSGLALDFSQDADKRTRLDGAVDALSFKTADAELPSQVEVTGITLVTDMRPGPADLQVGSNVLSAKRIAFTPANRTPVVLTGYTQRTEASEAQGGLALHGAYDVAMLNVAGQDVGQIQVALGAKNLAPEALQSLATLYGRLWSRGMEQAQASGDTPPPDLTPEEEAQALAARQALLAGNPNFYIEPILLKTPRGEARFTLSLDLADPGPADQPMEERIARTLRKLDARASVAQPLLAALLSQSMQRDGMDATAADAQAQALSGVLAKAAADSGYATVQGSDIVSTLHYADRMVDLNGTKMPLEQFAGLVLQGAMGAMGRSEPDMDVPDDAPDADEPDEDDEQTPVPGSSAPAPAPRTKAAPGR</sequence>
<evidence type="ECO:0000313" key="3">
    <source>
        <dbReference type="Proteomes" id="UP000091926"/>
    </source>
</evidence>
<dbReference type="Pfam" id="PF06097">
    <property type="entry name" value="DUF945"/>
    <property type="match status" value="1"/>
</dbReference>
<dbReference type="RefSeq" id="WP_066652630.1">
    <property type="nucleotide sequence ID" value="NZ_CBCSCL010000002.1"/>
</dbReference>
<dbReference type="KEGG" id="bfz:BAU07_00570"/>
<dbReference type="Proteomes" id="UP000091926">
    <property type="component" value="Chromosome"/>
</dbReference>
<dbReference type="EMBL" id="CP016172">
    <property type="protein sequence ID" value="ANN75816.1"/>
    <property type="molecule type" value="Genomic_DNA"/>
</dbReference>
<organism evidence="2 3">
    <name type="scientific">Bordetella flabilis</name>
    <dbReference type="NCBI Taxonomy" id="463014"/>
    <lineage>
        <taxon>Bacteria</taxon>
        <taxon>Pseudomonadati</taxon>
        <taxon>Pseudomonadota</taxon>
        <taxon>Betaproteobacteria</taxon>
        <taxon>Burkholderiales</taxon>
        <taxon>Alcaligenaceae</taxon>
        <taxon>Bordetella</taxon>
    </lineage>
</organism>